<protein>
    <recommendedName>
        <fullName evidence="3">HAD family hydrolase</fullName>
    </recommendedName>
</protein>
<dbReference type="InterPro" id="IPR036412">
    <property type="entry name" value="HAD-like_sf"/>
</dbReference>
<dbReference type="Gene3D" id="3.40.50.1000">
    <property type="entry name" value="HAD superfamily/HAD-like"/>
    <property type="match status" value="1"/>
</dbReference>
<name>A0ABT7UD83_9FIRM</name>
<evidence type="ECO:0000313" key="1">
    <source>
        <dbReference type="EMBL" id="MDM8157591.1"/>
    </source>
</evidence>
<dbReference type="Pfam" id="PF00702">
    <property type="entry name" value="Hydrolase"/>
    <property type="match status" value="1"/>
</dbReference>
<evidence type="ECO:0000313" key="2">
    <source>
        <dbReference type="Proteomes" id="UP001529340"/>
    </source>
</evidence>
<gene>
    <name evidence="1" type="ORF">QUV96_08070</name>
</gene>
<dbReference type="Proteomes" id="UP001529340">
    <property type="component" value="Unassembled WGS sequence"/>
</dbReference>
<reference evidence="1" key="1">
    <citation type="submission" date="2023-06" db="EMBL/GenBank/DDBJ databases">
        <title>Identification and characterization of horizontal gene transfer across gut microbiota members of farm animals based on homology search.</title>
        <authorList>
            <person name="Schwarzerova J."/>
            <person name="Nykrynova M."/>
            <person name="Jureckova K."/>
            <person name="Cejkova D."/>
            <person name="Rychlik I."/>
        </authorList>
    </citation>
    <scope>NUCLEOTIDE SEQUENCE</scope>
    <source>
        <strain evidence="1">ET39</strain>
    </source>
</reference>
<proteinExistence type="predicted"/>
<evidence type="ECO:0008006" key="3">
    <source>
        <dbReference type="Google" id="ProtNLM"/>
    </source>
</evidence>
<sequence>MGWKQKIYDRLVRSDPRIRREYERYVMEHLEEHRTHRWRHWRLLLALHWHYHIRKRTSPYLPQPANKPQKPLVKKTVKNQEKAEKAKAAAPALLYPQSHAARRLSPQAFARQLARYDVISFDLFDTLVFRSTASPLDVFWLVGEELYISNYRKIRHDIEVECRQHSETGEVSIEDIYRVIEERFGVERSAGVQCELEMEYRVCFANPYMKAVVEALTQMGRRMIVTSNMYLHRDQLQELLKRCGYALDEIYVSCDMGCSKRHGQLQRKVNALLGHQQVVHVGDHYRMDVEGSRMAGWSAYYYPNVNELGKPYLPKEMSVLCGSVYAALVNTTLMNGLPQDPYYEYGYAYVGYLVVGFLQWIDRLVRTESIDKLLFVARDMDVVYRAYQLYAPSVPSAYVKASRTSSIHLSFERHIDHFFDWHIRRRISSVSTLAEVLEELELNDLLPYLDDFGLSQQEVLTRENAGTLKQVLYAHRDQILADYAVEMEAAKRYYGEQIGDAKHICFVDLGWKGSTSNSLEYFLKETCGRKIQVSSALLGTEGHPFVDAKLDQGKFHSYIFSSQENADIMRVHNRNGNIWRRIYEILFTSKERSLLKFTLDENDQVDFVYLRKELRDPQIIDSLQQGILDFVRDYRQVQERLGRSLTINARDAYRPLYHMLHETAYNFALFQDFEVCFIAGNVARENAETFRDVVWTGGK</sequence>
<dbReference type="SUPFAM" id="SSF56784">
    <property type="entry name" value="HAD-like"/>
    <property type="match status" value="1"/>
</dbReference>
<keyword evidence="2" id="KW-1185">Reference proteome</keyword>
<accession>A0ABT7UD83</accession>
<dbReference type="Gene3D" id="1.10.150.400">
    <property type="match status" value="1"/>
</dbReference>
<dbReference type="EMBL" id="JAUDCG010000034">
    <property type="protein sequence ID" value="MDM8157591.1"/>
    <property type="molecule type" value="Genomic_DNA"/>
</dbReference>
<comment type="caution">
    <text evidence="1">The sequence shown here is derived from an EMBL/GenBank/DDBJ whole genome shotgun (WGS) entry which is preliminary data.</text>
</comment>
<reference evidence="1" key="2">
    <citation type="submission" date="2023-06" db="EMBL/GenBank/DDBJ databases">
        <authorList>
            <person name="Zeman M."/>
            <person name="Kubasova T."/>
            <person name="Jahodarova E."/>
            <person name="Nykrynova M."/>
            <person name="Rychlik I."/>
        </authorList>
    </citation>
    <scope>NUCLEOTIDE SEQUENCE</scope>
    <source>
        <strain evidence="1">ET39</strain>
    </source>
</reference>
<dbReference type="RefSeq" id="WP_289608036.1">
    <property type="nucleotide sequence ID" value="NZ_JAUDCG010000034.1"/>
</dbReference>
<organism evidence="1 2">
    <name type="scientific">Amedibacillus dolichus</name>
    <dbReference type="NCBI Taxonomy" id="31971"/>
    <lineage>
        <taxon>Bacteria</taxon>
        <taxon>Bacillati</taxon>
        <taxon>Bacillota</taxon>
        <taxon>Erysipelotrichia</taxon>
        <taxon>Erysipelotrichales</taxon>
        <taxon>Erysipelotrichaceae</taxon>
        <taxon>Amedibacillus</taxon>
    </lineage>
</organism>
<dbReference type="InterPro" id="IPR023214">
    <property type="entry name" value="HAD_sf"/>
</dbReference>